<dbReference type="EMBL" id="GL348718">
    <property type="protein sequence ID" value="EFH48689.1"/>
    <property type="molecule type" value="Genomic_DNA"/>
</dbReference>
<gene>
    <name evidence="1" type="ORF">ARALYDRAFT_911181</name>
</gene>
<sequence length="54" mass="5903">MASARLDSSRLTRQLHLHDELALPQSCSRTAARVALVFPVVVHGGFPTLRFSVS</sequence>
<proteinExistence type="predicted"/>
<dbReference type="Gramene" id="scaffold_603238.1">
    <property type="protein sequence ID" value="scaffold_603238.1"/>
    <property type="gene ID" value="scaffold_603238.1"/>
</dbReference>
<dbReference type="HOGENOM" id="CLU_3053072_0_0_1"/>
<protein>
    <submittedName>
        <fullName evidence="1">Predicted protein</fullName>
    </submittedName>
</protein>
<evidence type="ECO:0000313" key="1">
    <source>
        <dbReference type="EMBL" id="EFH48689.1"/>
    </source>
</evidence>
<reference evidence="2" key="1">
    <citation type="journal article" date="2011" name="Nat. Genet.">
        <title>The Arabidopsis lyrata genome sequence and the basis of rapid genome size change.</title>
        <authorList>
            <person name="Hu T.T."/>
            <person name="Pattyn P."/>
            <person name="Bakker E.G."/>
            <person name="Cao J."/>
            <person name="Cheng J.-F."/>
            <person name="Clark R.M."/>
            <person name="Fahlgren N."/>
            <person name="Fawcett J.A."/>
            <person name="Grimwood J."/>
            <person name="Gundlach H."/>
            <person name="Haberer G."/>
            <person name="Hollister J.D."/>
            <person name="Ossowski S."/>
            <person name="Ottilar R.P."/>
            <person name="Salamov A.A."/>
            <person name="Schneeberger K."/>
            <person name="Spannagl M."/>
            <person name="Wang X."/>
            <person name="Yang L."/>
            <person name="Nasrallah M.E."/>
            <person name="Bergelson J."/>
            <person name="Carrington J.C."/>
            <person name="Gaut B.S."/>
            <person name="Schmutz J."/>
            <person name="Mayer K.F.X."/>
            <person name="Van de Peer Y."/>
            <person name="Grigoriev I.V."/>
            <person name="Nordborg M."/>
            <person name="Weigel D."/>
            <person name="Guo Y.-L."/>
        </authorList>
    </citation>
    <scope>NUCLEOTIDE SEQUENCE [LARGE SCALE GENOMIC DNA]</scope>
    <source>
        <strain evidence="2">cv. MN47</strain>
    </source>
</reference>
<dbReference type="AlphaFoldDB" id="D7LX74"/>
<keyword evidence="2" id="KW-1185">Reference proteome</keyword>
<accession>D7LX74</accession>
<dbReference type="Proteomes" id="UP000008694">
    <property type="component" value="Unassembled WGS sequence"/>
</dbReference>
<organism evidence="2">
    <name type="scientific">Arabidopsis lyrata subsp. lyrata</name>
    <name type="common">Lyre-leaved rock-cress</name>
    <dbReference type="NCBI Taxonomy" id="81972"/>
    <lineage>
        <taxon>Eukaryota</taxon>
        <taxon>Viridiplantae</taxon>
        <taxon>Streptophyta</taxon>
        <taxon>Embryophyta</taxon>
        <taxon>Tracheophyta</taxon>
        <taxon>Spermatophyta</taxon>
        <taxon>Magnoliopsida</taxon>
        <taxon>eudicotyledons</taxon>
        <taxon>Gunneridae</taxon>
        <taxon>Pentapetalae</taxon>
        <taxon>rosids</taxon>
        <taxon>malvids</taxon>
        <taxon>Brassicales</taxon>
        <taxon>Brassicaceae</taxon>
        <taxon>Camelineae</taxon>
        <taxon>Arabidopsis</taxon>
    </lineage>
</organism>
<evidence type="ECO:0000313" key="2">
    <source>
        <dbReference type="Proteomes" id="UP000008694"/>
    </source>
</evidence>
<name>D7LX74_ARALL</name>